<comment type="caution">
    <text evidence="1">The sequence shown here is derived from an EMBL/GenBank/DDBJ whole genome shotgun (WGS) entry which is preliminary data.</text>
</comment>
<accession>A0A4Y4C359</accession>
<evidence type="ECO:0000313" key="2">
    <source>
        <dbReference type="Proteomes" id="UP000319986"/>
    </source>
</evidence>
<proteinExistence type="predicted"/>
<dbReference type="AlphaFoldDB" id="A0A4Y4C359"/>
<organism evidence="1 2">
    <name type="scientific">Corynebacterium variabile</name>
    <dbReference type="NCBI Taxonomy" id="1727"/>
    <lineage>
        <taxon>Bacteria</taxon>
        <taxon>Bacillati</taxon>
        <taxon>Actinomycetota</taxon>
        <taxon>Actinomycetes</taxon>
        <taxon>Mycobacteriales</taxon>
        <taxon>Corynebacteriaceae</taxon>
        <taxon>Corynebacterium</taxon>
    </lineage>
</organism>
<name>A0A4Y4C359_9CORY</name>
<dbReference type="Proteomes" id="UP000319986">
    <property type="component" value="Unassembled WGS sequence"/>
</dbReference>
<dbReference type="EMBL" id="BJNT01000020">
    <property type="protein sequence ID" value="GEC87138.1"/>
    <property type="molecule type" value="Genomic_DNA"/>
</dbReference>
<gene>
    <name evidence="1" type="ORF">CVA01_24520</name>
</gene>
<evidence type="ECO:0000313" key="1">
    <source>
        <dbReference type="EMBL" id="GEC87138.1"/>
    </source>
</evidence>
<evidence type="ECO:0008006" key="3">
    <source>
        <dbReference type="Google" id="ProtNLM"/>
    </source>
</evidence>
<reference evidence="1 2" key="1">
    <citation type="submission" date="2019-06" db="EMBL/GenBank/DDBJ databases">
        <title>Whole genome shotgun sequence of Corynebacterium variabile NBRC 15286.</title>
        <authorList>
            <person name="Hosoyama A."/>
            <person name="Uohara A."/>
            <person name="Ohji S."/>
            <person name="Ichikawa N."/>
        </authorList>
    </citation>
    <scope>NUCLEOTIDE SEQUENCE [LARGE SCALE GENOMIC DNA]</scope>
    <source>
        <strain evidence="1 2">NBRC 15286</strain>
    </source>
</reference>
<sequence length="80" mass="8430">MSVFIALRELRSAWGRFTMIGVVVALVAALVGMVSGFTIGLGNDTVSALRPFDAHSVAFATGTSDFNRSTVSGHLDLTEL</sequence>
<protein>
    <recommendedName>
        <fullName evidence="3">ABC transporter permease</fullName>
    </recommendedName>
</protein>